<reference evidence="2" key="1">
    <citation type="journal article" date="2019" name="Int. J. Syst. Evol. Microbiol.">
        <title>The Global Catalogue of Microorganisms (GCM) 10K type strain sequencing project: providing services to taxonomists for standard genome sequencing and annotation.</title>
        <authorList>
            <consortium name="The Broad Institute Genomics Platform"/>
            <consortium name="The Broad Institute Genome Sequencing Center for Infectious Disease"/>
            <person name="Wu L."/>
            <person name="Ma J."/>
        </authorList>
    </citation>
    <scope>NUCLEOTIDE SEQUENCE [LARGE SCALE GENOMIC DNA]</scope>
    <source>
        <strain evidence="2">KCTC 52473</strain>
    </source>
</reference>
<name>A0ABV7FTB3_9ALTE</name>
<dbReference type="Gene3D" id="2.60.40.10">
    <property type="entry name" value="Immunoglobulins"/>
    <property type="match status" value="1"/>
</dbReference>
<organism evidence="1 2">
    <name type="scientific">Agaribacter flavus</name>
    <dbReference type="NCBI Taxonomy" id="1902781"/>
    <lineage>
        <taxon>Bacteria</taxon>
        <taxon>Pseudomonadati</taxon>
        <taxon>Pseudomonadota</taxon>
        <taxon>Gammaproteobacteria</taxon>
        <taxon>Alteromonadales</taxon>
        <taxon>Alteromonadaceae</taxon>
        <taxon>Agaribacter</taxon>
    </lineage>
</organism>
<sequence>MQVLYVLFTIFFSSLVLANSQVLNLKVIDKATGLPIANQSITAQQITPTGKVWYANKTSNAQGEITWKLSGLGIDKFYQLSTKISSGRWIRSTIIKDTGKFEWGIGLVTVTIKDGSVDNNIPLKNYDVQLLSMQNNEIIKRSYFKTDANGKILLNLPSINDNVVYKLKAASTVDKKANFYHTIKSYGNQDFIVGVKPLSIVLKNMQNNSTINDIEVTAWAPKNDGSKKWLSKKTTDKSGKIDFVLPSLAKGENVQLTANIFNGRKSTSQMFTTPGNFIFEVGKLSVSVLDGSKAQNEALANYKVALTIYNGHTKKHRWKTELITNASGKVLVDLSSLNTDESYILSAISKTDNKIKYSRPLPLTGSIEFVVGNPPTTVSVVNASTNMVEAGIKVTAQKKSDEGKWVWASTQVTDSNGIAVFDLDDILEGKEYRIKTAKYKGDVISETITEPSEVTLILGAINVHLWDRDSKQNLSNIKIFVYRVDADGALIYQSAGITDSEGKLIFDVGNIKKNNYVLKVIQPFAGVSHLYSKTIRSSSVLDFSVSKYDDKTFDSISPKVRIISPIKQSVSNEGFILSGSVYDNKDLNNLVIEVSDGFNASHQKIITNPTVGDWQIDIPSDWLTLQATIEVTVTAYDKTGNAALDTKTFNVVEDIEAPTINVESHQPDEEVSENGFTISGQVKDNIQVASLNASMANDKLGIIFFERDIEFNPNTGQWAIYIDENSLSSESSQSFTFNAYDASGNINSKSLNLTTNQKTIPLKHLLSRTTFGISKSLQDEVESMGVYNWLQEQMAPELIDDSSAEVLVAQIEVDSIQSLRKRELTYQLYSKRQLQQVMAFFWENHFSTNYNSHKKIAYEIAENGAFRELALTNFRSILAASAQSPAMLMYLSNHKSVKGNPNENYARELMELHTLGESGGYTETDVVELARIFTGWQVDSDGQFIFNESDHDVESKVFLGHDITPNGASEGELALGILAQHPSTAAFVCQKLVQYLVADIPPGRLVFDCAKAFKATNGDITSILNTIFDSAEFSAEENISAKIKTPLKLYTSAIRSLDA</sequence>
<evidence type="ECO:0000313" key="1">
    <source>
        <dbReference type="EMBL" id="MFC3122528.1"/>
    </source>
</evidence>
<dbReference type="InterPro" id="IPR013783">
    <property type="entry name" value="Ig-like_fold"/>
</dbReference>
<dbReference type="Proteomes" id="UP001595478">
    <property type="component" value="Unassembled WGS sequence"/>
</dbReference>
<protein>
    <submittedName>
        <fullName evidence="1">DUF1800 family protein</fullName>
    </submittedName>
</protein>
<dbReference type="Pfam" id="PF08811">
    <property type="entry name" value="DUF1800"/>
    <property type="match status" value="1"/>
</dbReference>
<accession>A0ABV7FTB3</accession>
<keyword evidence="2" id="KW-1185">Reference proteome</keyword>
<gene>
    <name evidence="1" type="ORF">ACFOHL_12950</name>
</gene>
<dbReference type="InterPro" id="IPR014917">
    <property type="entry name" value="DUF1800"/>
</dbReference>
<proteinExistence type="predicted"/>
<evidence type="ECO:0000313" key="2">
    <source>
        <dbReference type="Proteomes" id="UP001595478"/>
    </source>
</evidence>
<dbReference type="EMBL" id="JBHRSW010000026">
    <property type="protein sequence ID" value="MFC3122528.1"/>
    <property type="molecule type" value="Genomic_DNA"/>
</dbReference>
<dbReference type="RefSeq" id="WP_376920659.1">
    <property type="nucleotide sequence ID" value="NZ_JBHRSW010000026.1"/>
</dbReference>
<comment type="caution">
    <text evidence="1">The sequence shown here is derived from an EMBL/GenBank/DDBJ whole genome shotgun (WGS) entry which is preliminary data.</text>
</comment>